<name>A0A0R1LK53_9LACO</name>
<keyword evidence="2" id="KW-1185">Reference proteome</keyword>
<gene>
    <name evidence="1" type="ORF">FD25_GL002647</name>
</gene>
<dbReference type="OrthoDB" id="2294577at2"/>
<reference evidence="1 2" key="1">
    <citation type="journal article" date="2015" name="Genome Announc.">
        <title>Expanding the biotechnology potential of lactobacilli through comparative genomics of 213 strains and associated genera.</title>
        <authorList>
            <person name="Sun Z."/>
            <person name="Harris H.M."/>
            <person name="McCann A."/>
            <person name="Guo C."/>
            <person name="Argimon S."/>
            <person name="Zhang W."/>
            <person name="Yang X."/>
            <person name="Jeffery I.B."/>
            <person name="Cooney J.C."/>
            <person name="Kagawa T.F."/>
            <person name="Liu W."/>
            <person name="Song Y."/>
            <person name="Salvetti E."/>
            <person name="Wrobel A."/>
            <person name="Rasinkangas P."/>
            <person name="Parkhill J."/>
            <person name="Rea M.C."/>
            <person name="O'Sullivan O."/>
            <person name="Ritari J."/>
            <person name="Douillard F.P."/>
            <person name="Paul Ross R."/>
            <person name="Yang R."/>
            <person name="Briner A.E."/>
            <person name="Felis G.E."/>
            <person name="de Vos W.M."/>
            <person name="Barrangou R."/>
            <person name="Klaenhammer T.R."/>
            <person name="Caufield P.W."/>
            <person name="Cui Y."/>
            <person name="Zhang H."/>
            <person name="O'Toole P.W."/>
        </authorList>
    </citation>
    <scope>NUCLEOTIDE SEQUENCE [LARGE SCALE GENOMIC DNA]</scope>
    <source>
        <strain evidence="1 2">DSM 19394</strain>
    </source>
</reference>
<dbReference type="RefSeq" id="WP_057801662.1">
    <property type="nucleotide sequence ID" value="NZ_AZDV01000005.1"/>
</dbReference>
<evidence type="ECO:0000313" key="2">
    <source>
        <dbReference type="Proteomes" id="UP000051955"/>
    </source>
</evidence>
<dbReference type="SUPFAM" id="SSF51735">
    <property type="entry name" value="NAD(P)-binding Rossmann-fold domains"/>
    <property type="match status" value="1"/>
</dbReference>
<dbReference type="Gene3D" id="3.40.50.720">
    <property type="entry name" value="NAD(P)-binding Rossmann-like Domain"/>
    <property type="match status" value="1"/>
</dbReference>
<dbReference type="InterPro" id="IPR036291">
    <property type="entry name" value="NAD(P)-bd_dom_sf"/>
</dbReference>
<dbReference type="Proteomes" id="UP000051955">
    <property type="component" value="Unassembled WGS sequence"/>
</dbReference>
<evidence type="ECO:0000313" key="1">
    <source>
        <dbReference type="EMBL" id="KRK96181.1"/>
    </source>
</evidence>
<dbReference type="PATRIC" id="fig|1423715.3.peg.2730"/>
<protein>
    <submittedName>
        <fullName evidence="1">Uncharacterized protein</fullName>
    </submittedName>
</protein>
<proteinExistence type="predicted"/>
<accession>A0A0R1LK53</accession>
<dbReference type="EMBL" id="AZDV01000005">
    <property type="protein sequence ID" value="KRK96181.1"/>
    <property type="molecule type" value="Genomic_DNA"/>
</dbReference>
<organism evidence="1 2">
    <name type="scientific">Levilactobacillus acidifarinae DSM 19394 = JCM 15949</name>
    <dbReference type="NCBI Taxonomy" id="1423715"/>
    <lineage>
        <taxon>Bacteria</taxon>
        <taxon>Bacillati</taxon>
        <taxon>Bacillota</taxon>
        <taxon>Bacilli</taxon>
        <taxon>Lactobacillales</taxon>
        <taxon>Lactobacillaceae</taxon>
        <taxon>Levilactobacillus</taxon>
    </lineage>
</organism>
<comment type="caution">
    <text evidence="1">The sequence shown here is derived from an EMBL/GenBank/DDBJ whole genome shotgun (WGS) entry which is preliminary data.</text>
</comment>
<dbReference type="AlphaFoldDB" id="A0A0R1LK53"/>
<sequence length="152" mass="16053">MQQILVVGALDRAALTLIDHLRQAEHVALTVYSPSQVTLPQDVLALTGQPLDEGGLTAAMIGQDRVIALVPTIGLTQTVPTLITASQAAGLPQLVLSRTDDVVEMPRQLRAARQALMQSQIPFDFVDGMGAILALTANAAVVPLTEPIKKSV</sequence>